<proteinExistence type="predicted"/>
<evidence type="ECO:0000313" key="5">
    <source>
        <dbReference type="Proteomes" id="UP000199691"/>
    </source>
</evidence>
<feature type="domain" description="PPM-type phosphatase" evidence="3">
    <location>
        <begin position="259"/>
        <end position="480"/>
    </location>
</feature>
<dbReference type="SMART" id="SM00065">
    <property type="entry name" value="GAF"/>
    <property type="match status" value="1"/>
</dbReference>
<keyword evidence="5" id="KW-1185">Reference proteome</keyword>
<keyword evidence="1" id="KW-0378">Hydrolase</keyword>
<evidence type="ECO:0000313" key="4">
    <source>
        <dbReference type="EMBL" id="SDP16298.1"/>
    </source>
</evidence>
<accession>A0A1H0QHZ8</accession>
<dbReference type="SUPFAM" id="SSF55781">
    <property type="entry name" value="GAF domain-like"/>
    <property type="match status" value="1"/>
</dbReference>
<evidence type="ECO:0000256" key="1">
    <source>
        <dbReference type="ARBA" id="ARBA00022801"/>
    </source>
</evidence>
<dbReference type="SUPFAM" id="SSF81606">
    <property type="entry name" value="PP2C-like"/>
    <property type="match status" value="1"/>
</dbReference>
<dbReference type="Gene3D" id="3.30.450.40">
    <property type="match status" value="1"/>
</dbReference>
<dbReference type="PANTHER" id="PTHR43156:SF2">
    <property type="entry name" value="STAGE II SPORULATION PROTEIN E"/>
    <property type="match status" value="1"/>
</dbReference>
<dbReference type="InterPro" id="IPR003018">
    <property type="entry name" value="GAF"/>
</dbReference>
<evidence type="ECO:0000259" key="2">
    <source>
        <dbReference type="SMART" id="SM00065"/>
    </source>
</evidence>
<dbReference type="GO" id="GO:0016791">
    <property type="term" value="F:phosphatase activity"/>
    <property type="evidence" value="ECO:0007669"/>
    <property type="project" value="TreeGrafter"/>
</dbReference>
<dbReference type="PANTHER" id="PTHR43156">
    <property type="entry name" value="STAGE II SPORULATION PROTEIN E-RELATED"/>
    <property type="match status" value="1"/>
</dbReference>
<feature type="domain" description="GAF" evidence="2">
    <location>
        <begin position="99"/>
        <end position="241"/>
    </location>
</feature>
<dbReference type="Pfam" id="PF01590">
    <property type="entry name" value="GAF"/>
    <property type="match status" value="1"/>
</dbReference>
<dbReference type="STRING" id="641025.SAMN05421507_105465"/>
<dbReference type="InterPro" id="IPR001932">
    <property type="entry name" value="PPM-type_phosphatase-like_dom"/>
</dbReference>
<dbReference type="AlphaFoldDB" id="A0A1H0QHZ8"/>
<reference evidence="5" key="1">
    <citation type="submission" date="2016-10" db="EMBL/GenBank/DDBJ databases">
        <authorList>
            <person name="Varghese N."/>
            <person name="Submissions S."/>
        </authorList>
    </citation>
    <scope>NUCLEOTIDE SEQUENCE [LARGE SCALE GENOMIC DNA]</scope>
    <source>
        <strain evidence="5">CGMCC 4.6609</strain>
    </source>
</reference>
<name>A0A1H0QHZ8_9PSEU</name>
<dbReference type="InterPro" id="IPR029016">
    <property type="entry name" value="GAF-like_dom_sf"/>
</dbReference>
<dbReference type="EMBL" id="FNIX01000005">
    <property type="protein sequence ID" value="SDP16298.1"/>
    <property type="molecule type" value="Genomic_DNA"/>
</dbReference>
<gene>
    <name evidence="4" type="ORF">SAMN05421507_105465</name>
</gene>
<evidence type="ECO:0000259" key="3">
    <source>
        <dbReference type="SMART" id="SM00331"/>
    </source>
</evidence>
<dbReference type="Proteomes" id="UP000199691">
    <property type="component" value="Unassembled WGS sequence"/>
</dbReference>
<sequence length="486" mass="52518">MVTVSSWLHSPCPALVVDAAGAVHGMNDAAKTLLPQQVSPTRWRHGESVDIAERSYAAHRVDHADGTVTWWLLDETDLRLERERAQLLTRMSSALMTSLNPERCMTVVAELAAEHLADEAVVIAPQSDHGHPVTRCRRGEAPTYDLEHLDVEEVVGLSEALRGFPPVPSRWIDPAVAPDWLARDVVSIVVTPLPGHGVAAGALVLIRRDKQFTEDEEAFARLFASRAGVAISAASLFTQQAEITERLTRDLLPPTLRRHEHVDLAGRYRASGATERVGGDFYDVHQLPGDELFVVLGDVCGKGLDAAVQTGRVRTALHALLQVVTDHDRMLDALNQALLTTDRSRFITTVVGTVRPVDEGLHVKLTSGGHLPALIVRAGGTVEVANTRGTLVGILEKIITTTDEVVLAPGDSCLLYTDGITEAVGGPLGDEEFGEDRLRRALEACGGMPAEALVEHVHMLAARWVGSGTHDDMAVLAITAPRRRSS</sequence>
<dbReference type="Gene3D" id="3.60.40.10">
    <property type="entry name" value="PPM-type phosphatase domain"/>
    <property type="match status" value="1"/>
</dbReference>
<dbReference type="Pfam" id="PF07228">
    <property type="entry name" value="SpoIIE"/>
    <property type="match status" value="1"/>
</dbReference>
<organism evidence="4 5">
    <name type="scientific">Lentzea jiangxiensis</name>
    <dbReference type="NCBI Taxonomy" id="641025"/>
    <lineage>
        <taxon>Bacteria</taxon>
        <taxon>Bacillati</taxon>
        <taxon>Actinomycetota</taxon>
        <taxon>Actinomycetes</taxon>
        <taxon>Pseudonocardiales</taxon>
        <taxon>Pseudonocardiaceae</taxon>
        <taxon>Lentzea</taxon>
    </lineage>
</organism>
<protein>
    <submittedName>
        <fullName evidence="4">Serine phosphatase RsbU, regulator of sigma subunit</fullName>
    </submittedName>
</protein>
<dbReference type="InterPro" id="IPR052016">
    <property type="entry name" value="Bact_Sigma-Reg"/>
</dbReference>
<dbReference type="InterPro" id="IPR036457">
    <property type="entry name" value="PPM-type-like_dom_sf"/>
</dbReference>
<dbReference type="SMART" id="SM00331">
    <property type="entry name" value="PP2C_SIG"/>
    <property type="match status" value="1"/>
</dbReference>